<reference evidence="9" key="2">
    <citation type="submission" date="2025-09" db="UniProtKB">
        <authorList>
            <consortium name="Ensembl"/>
        </authorList>
    </citation>
    <scope>IDENTIFICATION</scope>
</reference>
<dbReference type="GO" id="GO:0050804">
    <property type="term" value="P:modulation of chemical synaptic transmission"/>
    <property type="evidence" value="ECO:0007669"/>
    <property type="project" value="TreeGrafter"/>
</dbReference>
<dbReference type="PRINTS" id="PR00268">
    <property type="entry name" value="NGF"/>
</dbReference>
<organism evidence="9 10">
    <name type="scientific">Oncorhynchus kisutch</name>
    <name type="common">Coho salmon</name>
    <name type="synonym">Salmo kisutch</name>
    <dbReference type="NCBI Taxonomy" id="8019"/>
    <lineage>
        <taxon>Eukaryota</taxon>
        <taxon>Metazoa</taxon>
        <taxon>Chordata</taxon>
        <taxon>Craniata</taxon>
        <taxon>Vertebrata</taxon>
        <taxon>Euteleostomi</taxon>
        <taxon>Actinopterygii</taxon>
        <taxon>Neopterygii</taxon>
        <taxon>Teleostei</taxon>
        <taxon>Protacanthopterygii</taxon>
        <taxon>Salmoniformes</taxon>
        <taxon>Salmonidae</taxon>
        <taxon>Salmoninae</taxon>
        <taxon>Oncorhynchus</taxon>
    </lineage>
</organism>
<evidence type="ECO:0000256" key="3">
    <source>
        <dbReference type="ARBA" id="ARBA00022525"/>
    </source>
</evidence>
<dbReference type="PROSITE" id="PS50270">
    <property type="entry name" value="NGF_2"/>
    <property type="match status" value="1"/>
</dbReference>
<dbReference type="SUPFAM" id="SSF57501">
    <property type="entry name" value="Cystine-knot cytokines"/>
    <property type="match status" value="1"/>
</dbReference>
<comment type="subcellular location">
    <subcellularLocation>
        <location evidence="1">Secreted</location>
    </subcellularLocation>
</comment>
<protein>
    <submittedName>
        <fullName evidence="9">Nerve growth factor a (beta polypeptide)</fullName>
    </submittedName>
</protein>
<dbReference type="GO" id="GO:0048812">
    <property type="term" value="P:neuron projection morphogenesis"/>
    <property type="evidence" value="ECO:0007669"/>
    <property type="project" value="TreeGrafter"/>
</dbReference>
<dbReference type="GO" id="GO:0005163">
    <property type="term" value="F:nerve growth factor receptor binding"/>
    <property type="evidence" value="ECO:0007669"/>
    <property type="project" value="TreeGrafter"/>
</dbReference>
<evidence type="ECO:0000256" key="4">
    <source>
        <dbReference type="ARBA" id="ARBA00023030"/>
    </source>
</evidence>
<dbReference type="InterPro" id="IPR029034">
    <property type="entry name" value="Cystine-knot_cytokine"/>
</dbReference>
<dbReference type="GO" id="GO:0008083">
    <property type="term" value="F:growth factor activity"/>
    <property type="evidence" value="ECO:0007669"/>
    <property type="project" value="UniProtKB-KW"/>
</dbReference>
<keyword evidence="10" id="KW-1185">Reference proteome</keyword>
<dbReference type="Ensembl" id="ENSOKIT00005112722.1">
    <property type="protein sequence ID" value="ENSOKIP00005105137.1"/>
    <property type="gene ID" value="ENSOKIG00005046277.1"/>
</dbReference>
<dbReference type="SMART" id="SM00140">
    <property type="entry name" value="NGF"/>
    <property type="match status" value="1"/>
</dbReference>
<comment type="similarity">
    <text evidence="2">Belongs to the NGF-beta family.</text>
</comment>
<accession>A0A8C7N6U8</accession>
<feature type="region of interest" description="Disordered" evidence="6">
    <location>
        <begin position="107"/>
        <end position="203"/>
    </location>
</feature>
<keyword evidence="7" id="KW-0472">Membrane</keyword>
<evidence type="ECO:0000256" key="7">
    <source>
        <dbReference type="SAM" id="Phobius"/>
    </source>
</evidence>
<evidence type="ECO:0000259" key="8">
    <source>
        <dbReference type="SMART" id="SM00140"/>
    </source>
</evidence>
<dbReference type="GO" id="GO:0021675">
    <property type="term" value="P:nerve development"/>
    <property type="evidence" value="ECO:0007669"/>
    <property type="project" value="TreeGrafter"/>
</dbReference>
<sequence>MLLLTGLVLLLFTGCVLLTGHVLLLTGRVLLLTGRVPMRSLLLVLLLIGIQAVLNMEGALGPVAANHSAEQHTAANGRAEQHTAANGRAEQHTAANGRAELQRMARLSVSPQQEQPAADRDTQQRPSRTRQAHRPASLPQDRSSSLGHSETDSSSSPSIPEVDPKLFSKRKYRTSSRVVFSDVPPSHHTLGGETGDEEEGVRDGGVRVRRRAGGQPMHRGEYSVCDSISVWLGNLTKATDIAGNEVEVLPEVKIDNVRKRQFFYETTCRVATPPGGGAGAGGGASGGISKAGCRGIDSRHWNSYCTNTHTYVRALTKSKEQTAWRLIRINAACVCVLSRKSWRH</sequence>
<dbReference type="Gene3D" id="2.10.90.10">
    <property type="entry name" value="Cystine-knot cytokines"/>
    <property type="match status" value="1"/>
</dbReference>
<dbReference type="GO" id="GO:0038180">
    <property type="term" value="P:nerve growth factor signaling pathway"/>
    <property type="evidence" value="ECO:0007669"/>
    <property type="project" value="TreeGrafter"/>
</dbReference>
<dbReference type="GO" id="GO:0007169">
    <property type="term" value="P:cell surface receptor protein tyrosine kinase signaling pathway"/>
    <property type="evidence" value="ECO:0007669"/>
    <property type="project" value="TreeGrafter"/>
</dbReference>
<evidence type="ECO:0000256" key="6">
    <source>
        <dbReference type="SAM" id="MobiDB-lite"/>
    </source>
</evidence>
<keyword evidence="5" id="KW-1015">Disulfide bond</keyword>
<keyword evidence="7" id="KW-0812">Transmembrane</keyword>
<proteinExistence type="inferred from homology"/>
<evidence type="ECO:0000313" key="9">
    <source>
        <dbReference type="Ensembl" id="ENSOKIP00005105137.1"/>
    </source>
</evidence>
<evidence type="ECO:0000256" key="2">
    <source>
        <dbReference type="ARBA" id="ARBA00010783"/>
    </source>
</evidence>
<evidence type="ECO:0000256" key="1">
    <source>
        <dbReference type="ARBA" id="ARBA00004613"/>
    </source>
</evidence>
<dbReference type="PANTHER" id="PTHR11589:SF10">
    <property type="entry name" value="BETA-NERVE GROWTH FACTOR"/>
    <property type="match status" value="1"/>
</dbReference>
<evidence type="ECO:0000256" key="5">
    <source>
        <dbReference type="ARBA" id="ARBA00023157"/>
    </source>
</evidence>
<feature type="transmembrane region" description="Helical" evidence="7">
    <location>
        <begin position="6"/>
        <end position="24"/>
    </location>
</feature>
<dbReference type="GO" id="GO:0030424">
    <property type="term" value="C:axon"/>
    <property type="evidence" value="ECO:0007669"/>
    <property type="project" value="TreeGrafter"/>
</dbReference>
<dbReference type="PANTHER" id="PTHR11589">
    <property type="entry name" value="NERVE GROWTH FACTOR NGF -RELATED"/>
    <property type="match status" value="1"/>
</dbReference>
<dbReference type="Proteomes" id="UP000694557">
    <property type="component" value="Unassembled WGS sequence"/>
</dbReference>
<keyword evidence="4" id="KW-0339">Growth factor</keyword>
<keyword evidence="3" id="KW-0964">Secreted</keyword>
<dbReference type="GO" id="GO:0030425">
    <property type="term" value="C:dendrite"/>
    <property type="evidence" value="ECO:0007669"/>
    <property type="project" value="TreeGrafter"/>
</dbReference>
<dbReference type="InterPro" id="IPR019846">
    <property type="entry name" value="Nerve_growth_factor_CS"/>
</dbReference>
<dbReference type="PROSITE" id="PS00248">
    <property type="entry name" value="NGF_1"/>
    <property type="match status" value="1"/>
</dbReference>
<evidence type="ECO:0000313" key="10">
    <source>
        <dbReference type="Proteomes" id="UP000694557"/>
    </source>
</evidence>
<dbReference type="InterPro" id="IPR002072">
    <property type="entry name" value="Nerve_growth_factor-rel"/>
</dbReference>
<feature type="region of interest" description="Disordered" evidence="6">
    <location>
        <begin position="67"/>
        <end position="93"/>
    </location>
</feature>
<feature type="domain" description="Nerve growth factor-related" evidence="8">
    <location>
        <begin position="217"/>
        <end position="336"/>
    </location>
</feature>
<dbReference type="GO" id="GO:0043524">
    <property type="term" value="P:negative regulation of neuron apoptotic process"/>
    <property type="evidence" value="ECO:0007669"/>
    <property type="project" value="TreeGrafter"/>
</dbReference>
<dbReference type="GO" id="GO:0005615">
    <property type="term" value="C:extracellular space"/>
    <property type="evidence" value="ECO:0007669"/>
    <property type="project" value="TreeGrafter"/>
</dbReference>
<dbReference type="Pfam" id="PF00243">
    <property type="entry name" value="NGF"/>
    <property type="match status" value="1"/>
</dbReference>
<name>A0A8C7N6U8_ONCKI</name>
<gene>
    <name evidence="9" type="primary">LOC109877768</name>
</gene>
<dbReference type="InterPro" id="IPR020408">
    <property type="entry name" value="Nerve_growth_factor-like"/>
</dbReference>
<keyword evidence="7" id="KW-1133">Transmembrane helix</keyword>
<dbReference type="GO" id="GO:0008021">
    <property type="term" value="C:synaptic vesicle"/>
    <property type="evidence" value="ECO:0007669"/>
    <property type="project" value="TreeGrafter"/>
</dbReference>
<feature type="transmembrane region" description="Helical" evidence="7">
    <location>
        <begin position="36"/>
        <end position="54"/>
    </location>
</feature>
<reference evidence="9" key="1">
    <citation type="submission" date="2025-08" db="UniProtKB">
        <authorList>
            <consortium name="Ensembl"/>
        </authorList>
    </citation>
    <scope>IDENTIFICATION</scope>
</reference>
<dbReference type="GeneTree" id="ENSGT00390000007725"/>
<dbReference type="AlphaFoldDB" id="A0A8C7N6U8"/>